<protein>
    <submittedName>
        <fullName evidence="2">Uncharacterized protein</fullName>
    </submittedName>
</protein>
<proteinExistence type="predicted"/>
<feature type="coiled-coil region" evidence="1">
    <location>
        <begin position="202"/>
        <end position="243"/>
    </location>
</feature>
<evidence type="ECO:0000313" key="2">
    <source>
        <dbReference type="EMBL" id="RMX41347.1"/>
    </source>
</evidence>
<dbReference type="SUPFAM" id="SSF57716">
    <property type="entry name" value="Glucocorticoid receptor-like (DNA-binding domain)"/>
    <property type="match status" value="1"/>
</dbReference>
<keyword evidence="1" id="KW-0175">Coiled coil</keyword>
<reference evidence="2 3" key="1">
    <citation type="journal article" date="2018" name="Sci. Rep.">
        <title>Comparative analysis of the Pocillopora damicornis genome highlights role of immune system in coral evolution.</title>
        <authorList>
            <person name="Cunning R."/>
            <person name="Bay R.A."/>
            <person name="Gillette P."/>
            <person name="Baker A.C."/>
            <person name="Traylor-Knowles N."/>
        </authorList>
    </citation>
    <scope>NUCLEOTIDE SEQUENCE [LARGE SCALE GENOMIC DNA]</scope>
    <source>
        <strain evidence="2">RSMAS</strain>
        <tissue evidence="2">Whole animal</tissue>
    </source>
</reference>
<accession>A0A3M6TIW3</accession>
<dbReference type="OrthoDB" id="5985433at2759"/>
<organism evidence="2 3">
    <name type="scientific">Pocillopora damicornis</name>
    <name type="common">Cauliflower coral</name>
    <name type="synonym">Millepora damicornis</name>
    <dbReference type="NCBI Taxonomy" id="46731"/>
    <lineage>
        <taxon>Eukaryota</taxon>
        <taxon>Metazoa</taxon>
        <taxon>Cnidaria</taxon>
        <taxon>Anthozoa</taxon>
        <taxon>Hexacorallia</taxon>
        <taxon>Scleractinia</taxon>
        <taxon>Astrocoeniina</taxon>
        <taxon>Pocilloporidae</taxon>
        <taxon>Pocillopora</taxon>
    </lineage>
</organism>
<name>A0A3M6TIW3_POCDA</name>
<dbReference type="EMBL" id="RCHS01003501">
    <property type="protein sequence ID" value="RMX41347.1"/>
    <property type="molecule type" value="Genomic_DNA"/>
</dbReference>
<dbReference type="Proteomes" id="UP000275408">
    <property type="component" value="Unassembled WGS sequence"/>
</dbReference>
<sequence>MGKGDHCAVFGCRNDRRYPERWVVKPHIHCMKWHKPNQKHFKVWERIINRKSFQVTENTKVCSNHFVFGKPLGDHLHPELWLNGYDTEETHSEEVSRILESLTNVDVQSDMFINPHTIKRDTTHTQTSSGKFKMLDVLPKDNAGVLQAVPEQSAEVSSEDNTKETSELLTSVSNALENDHTYCMYEQSGDCKEDFACQSRLCLKCKKELLSILEENERLKNENKQLQKALAEANQVIVERTKRDYVFCVQNKTF</sequence>
<gene>
    <name evidence="2" type="ORF">pdam_00012783</name>
</gene>
<evidence type="ECO:0000313" key="3">
    <source>
        <dbReference type="Proteomes" id="UP000275408"/>
    </source>
</evidence>
<dbReference type="AlphaFoldDB" id="A0A3M6TIW3"/>
<keyword evidence="3" id="KW-1185">Reference proteome</keyword>
<comment type="caution">
    <text evidence="2">The sequence shown here is derived from an EMBL/GenBank/DDBJ whole genome shotgun (WGS) entry which is preliminary data.</text>
</comment>
<evidence type="ECO:0000256" key="1">
    <source>
        <dbReference type="SAM" id="Coils"/>
    </source>
</evidence>